<proteinExistence type="predicted"/>
<feature type="transmembrane region" description="Helical" evidence="2">
    <location>
        <begin position="20"/>
        <end position="40"/>
    </location>
</feature>
<name>A0ABC9TPX4_CLOSY</name>
<gene>
    <name evidence="3" type="ORF">CLOSYM_04959</name>
</gene>
<evidence type="ECO:0000256" key="1">
    <source>
        <dbReference type="SAM" id="MobiDB-lite"/>
    </source>
</evidence>
<evidence type="ECO:0000256" key="2">
    <source>
        <dbReference type="SAM" id="Phobius"/>
    </source>
</evidence>
<keyword evidence="2" id="KW-0472">Membrane</keyword>
<dbReference type="PROSITE" id="PS00409">
    <property type="entry name" value="PROKAR_NTER_METHYL"/>
    <property type="match status" value="1"/>
</dbReference>
<dbReference type="Pfam" id="PF07963">
    <property type="entry name" value="N_methyl"/>
    <property type="match status" value="1"/>
</dbReference>
<keyword evidence="2" id="KW-1133">Transmembrane helix</keyword>
<evidence type="ECO:0000313" key="4">
    <source>
        <dbReference type="Proteomes" id="UP000016491"/>
    </source>
</evidence>
<comment type="caution">
    <text evidence="3">The sequence shown here is derived from an EMBL/GenBank/DDBJ whole genome shotgun (WGS) entry which is preliminary data.</text>
</comment>
<dbReference type="Proteomes" id="UP000016491">
    <property type="component" value="Unassembled WGS sequence"/>
</dbReference>
<accession>A0ABC9TPX4</accession>
<sequence>MERSTAAMEKKDGGFTLIELLIALAVLSIMAGVLLQSFVVSRRMNTKARKDELLLDAAKRTMEELKGYPFEELEKFLAEGEGTAGGRIMIGNTMYRIERLEEEGAGREAGGGEGGGQDGASETGQRQGYRLTAEYGHNPSGDGRASYIISAEADFGKYSREDEEMNRSYSINRYEMPNIADVSSFQNAVIDPQTLMKEDELLTSQLLMKVNEEEETGEGLEASDGVTGDGAGESSGGDSYSESEVERYLRVHILETAGGHEGEADDSGVLTVQAEAVYTVEADNEGHPNPEVSIVASLASVKSNIVREDNGRPSNRIYLFLPDKDIKYIRTEVRENGSGEKSIAPEAAGEESGFPGFDRIFISYDLEEPIEFFLVAGSPGAYEQAGDEKVKIESSENSGMLIYTNIGEENEPISYHEPENRLYHLTVTVYEADYSGTEGTGAEPGRGREILKLDSTKSE</sequence>
<evidence type="ECO:0000313" key="3">
    <source>
        <dbReference type="EMBL" id="ERI73359.1"/>
    </source>
</evidence>
<protein>
    <submittedName>
        <fullName evidence="3">Prepilin-type cleavage/methylation protein</fullName>
    </submittedName>
</protein>
<dbReference type="InterPro" id="IPR012902">
    <property type="entry name" value="N_methyl_site"/>
</dbReference>
<feature type="compositionally biased region" description="Basic and acidic residues" evidence="1">
    <location>
        <begin position="445"/>
        <end position="459"/>
    </location>
</feature>
<dbReference type="NCBIfam" id="TIGR02532">
    <property type="entry name" value="IV_pilin_GFxxxE"/>
    <property type="match status" value="1"/>
</dbReference>
<feature type="region of interest" description="Disordered" evidence="1">
    <location>
        <begin position="104"/>
        <end position="124"/>
    </location>
</feature>
<feature type="region of interest" description="Disordered" evidence="1">
    <location>
        <begin position="212"/>
        <end position="242"/>
    </location>
</feature>
<dbReference type="InterPro" id="IPR045584">
    <property type="entry name" value="Pilin-like"/>
</dbReference>
<reference evidence="3 4" key="1">
    <citation type="submission" date="2013-07" db="EMBL/GenBank/DDBJ databases">
        <authorList>
            <person name="Weinstock G."/>
            <person name="Sodergren E."/>
            <person name="Wylie T."/>
            <person name="Fulton L."/>
            <person name="Fulton R."/>
            <person name="Fronick C."/>
            <person name="O'Laughlin M."/>
            <person name="Godfrey J."/>
            <person name="Miner T."/>
            <person name="Herter B."/>
            <person name="Appelbaum E."/>
            <person name="Cordes M."/>
            <person name="Lek S."/>
            <person name="Wollam A."/>
            <person name="Pepin K.H."/>
            <person name="Palsikar V.B."/>
            <person name="Mitreva M."/>
            <person name="Wilson R.K."/>
        </authorList>
    </citation>
    <scope>NUCLEOTIDE SEQUENCE [LARGE SCALE GENOMIC DNA]</scope>
    <source>
        <strain evidence="3 4">ATCC 14940</strain>
    </source>
</reference>
<feature type="region of interest" description="Disordered" evidence="1">
    <location>
        <begin position="435"/>
        <end position="459"/>
    </location>
</feature>
<dbReference type="EMBL" id="AWSU01000398">
    <property type="protein sequence ID" value="ERI73359.1"/>
    <property type="molecule type" value="Genomic_DNA"/>
</dbReference>
<organism evidence="3 4">
    <name type="scientific">[Clostridium] symbiosum ATCC 14940</name>
    <dbReference type="NCBI Taxonomy" id="411472"/>
    <lineage>
        <taxon>Bacteria</taxon>
        <taxon>Bacillati</taxon>
        <taxon>Bacillota</taxon>
        <taxon>Clostridia</taxon>
        <taxon>Lachnospirales</taxon>
        <taxon>Lachnospiraceae</taxon>
        <taxon>Otoolea</taxon>
    </lineage>
</organism>
<dbReference type="AlphaFoldDB" id="A0ABC9TPX4"/>
<dbReference type="SUPFAM" id="SSF54523">
    <property type="entry name" value="Pili subunits"/>
    <property type="match status" value="1"/>
</dbReference>
<feature type="compositionally biased region" description="Gly residues" evidence="1">
    <location>
        <begin position="107"/>
        <end position="118"/>
    </location>
</feature>
<keyword evidence="2" id="KW-0812">Transmembrane</keyword>
<dbReference type="Gene3D" id="3.30.700.10">
    <property type="entry name" value="Glycoprotein, Type 4 Pilin"/>
    <property type="match status" value="1"/>
</dbReference>